<dbReference type="NCBIfam" id="NF040662">
    <property type="entry name" value="attach_TipJ_rel"/>
    <property type="match status" value="1"/>
</dbReference>
<accession>A0ABV3U6F1</accession>
<gene>
    <name evidence="2" type="ORF">AB4876_09525</name>
</gene>
<dbReference type="EMBL" id="JBFRYA010000007">
    <property type="protein sequence ID" value="MEX1669152.1"/>
    <property type="molecule type" value="Genomic_DNA"/>
</dbReference>
<comment type="caution">
    <text evidence="2">The sequence shown here is derived from an EMBL/GenBank/DDBJ whole genome shotgun (WGS) entry which is preliminary data.</text>
</comment>
<sequence length="831" mass="91892">MAQLIIYDQLGNSLGRRSVVGETLKSWLQSNVPSYVDLPAPPYSAELNSQPWPYAEHGVYVLQDGDVVALTIRARYAALPYIYYGFIALAVGYSLYVVSNLEGYQDNTPAGASSYNLSVRANRARVNGIIPHIAGSFPRFPDLLSGIRRAFVDGKEVLYLMYSLGVGRYNTVAEHVYISETPISQYSDDAVLGFYAPNADLSADDAAQNWFTSKEIGGSRGTAGLDLKYPAEDPAYLYDFVDAEIFQTEEGAASSADFDVDDVIYAGSGPEAVIGYYLITAIDPSIPYGITVERLLSSSPSDIDPDWVGFGSEGYFDVDASIALVPSVDAGPWSNWYQMAPEGEAVYAVEVDYEYPRGLWGVSGSGSKITTLSMYWDFELEHDSGTISELIVTTAKDQSPLRYTYRDDFGSPVYNPKIRFRRRNREIDRNIGQDLTIVRVKSRLEQNDSYADVTAMTLRLVGTDTLAASGENQINIRGDSRMLPTLANLKDHIENDAALAYSATSSISRFVAWTLYEMIGDDALTAVDWDRFGELETLWAGRGDELNGEFTDETTLWEALKIMLAPGFAEPIPREGKVTAIRVAAGDDFKHMYTPDVMMNEGLVWNEGWYNDAEPDGIDVEYVEPDTGKPAVIECRLPGDLGLNPKRLQIIGVTAATQAWRIGMRERRRLYYKPATLNFETELDALNSLPGDAIAIASDLDAEQYGVVRGFDGIDTVTTERPLEFGSGTYYAAFRKNTGRMSDLFEVEAGATAYDMVLLEPSNLDFDFELDRSKEPTLFSLGEENEWGTRAIVREINPNGFADGKPRVAVVAEEYIAEIYADDDNTPPEIS</sequence>
<dbReference type="RefSeq" id="WP_368381424.1">
    <property type="nucleotide sequence ID" value="NZ_JBFRYA010000007.1"/>
</dbReference>
<proteinExistence type="predicted"/>
<feature type="transmembrane region" description="Helical" evidence="1">
    <location>
        <begin position="81"/>
        <end position="99"/>
    </location>
</feature>
<protein>
    <submittedName>
        <fullName evidence="2">Host specificity factor TipJ family phage tail protein</fullName>
    </submittedName>
</protein>
<keyword evidence="3" id="KW-1185">Reference proteome</keyword>
<evidence type="ECO:0000256" key="1">
    <source>
        <dbReference type="SAM" id="Phobius"/>
    </source>
</evidence>
<name>A0ABV3U6F1_9GAMM</name>
<keyword evidence="1" id="KW-1133">Transmembrane helix</keyword>
<evidence type="ECO:0000313" key="2">
    <source>
        <dbReference type="EMBL" id="MEX1669152.1"/>
    </source>
</evidence>
<keyword evidence="1" id="KW-0472">Membrane</keyword>
<keyword evidence="1" id="KW-0812">Transmembrane</keyword>
<organism evidence="2 3">
    <name type="scientific">Zhongshania guokunii</name>
    <dbReference type="NCBI Taxonomy" id="641783"/>
    <lineage>
        <taxon>Bacteria</taxon>
        <taxon>Pseudomonadati</taxon>
        <taxon>Pseudomonadota</taxon>
        <taxon>Gammaproteobacteria</taxon>
        <taxon>Cellvibrionales</taxon>
        <taxon>Spongiibacteraceae</taxon>
        <taxon>Zhongshania</taxon>
    </lineage>
</organism>
<reference evidence="2 3" key="1">
    <citation type="journal article" date="2011" name="Int. J. Syst. Evol. Microbiol.">
        <title>Zhongshania antarctica gen. nov., sp. nov. and Zhongshania guokunii sp. nov., gammaproteobacteria respectively isolated from coastal attached (fast) ice and surface seawater of the Antarctic.</title>
        <authorList>
            <person name="Li H.J."/>
            <person name="Zhang X.Y."/>
            <person name="Chen C.X."/>
            <person name="Zhang Y.J."/>
            <person name="Gao Z.M."/>
            <person name="Yu Y."/>
            <person name="Chen X.L."/>
            <person name="Chen B."/>
            <person name="Zhang Y.Z."/>
        </authorList>
    </citation>
    <scope>NUCLEOTIDE SEQUENCE [LARGE SCALE GENOMIC DNA]</scope>
    <source>
        <strain evidence="2 3">ZS6-22T</strain>
    </source>
</reference>
<evidence type="ECO:0000313" key="3">
    <source>
        <dbReference type="Proteomes" id="UP001557485"/>
    </source>
</evidence>
<dbReference type="Proteomes" id="UP001557485">
    <property type="component" value="Unassembled WGS sequence"/>
</dbReference>